<protein>
    <submittedName>
        <fullName evidence="2">Uncharacterized protein</fullName>
    </submittedName>
</protein>
<keyword evidence="1" id="KW-0472">Membrane</keyword>
<dbReference type="AlphaFoldDB" id="A0A9P0HL90"/>
<evidence type="ECO:0000313" key="2">
    <source>
        <dbReference type="EMBL" id="CAH1404086.1"/>
    </source>
</evidence>
<dbReference type="Proteomes" id="UP001152798">
    <property type="component" value="Chromosome 6"/>
</dbReference>
<dbReference type="EMBL" id="OV725082">
    <property type="protein sequence ID" value="CAH1404086.1"/>
    <property type="molecule type" value="Genomic_DNA"/>
</dbReference>
<keyword evidence="3" id="KW-1185">Reference proteome</keyword>
<keyword evidence="1" id="KW-1133">Transmembrane helix</keyword>
<accession>A0A9P0HL90</accession>
<sequence length="158" mass="17753">MEPVGVRIMLVKLTSSERCFFVSLLIGFSLIFLLELTVPLAIYREVTAMKDTIYNPGLAPKTPGNDSGLIFVLGIRQNRTDDISNAVSWIGIFAFLSVVMLMMWNKLKTMMVLSYIGIYPLRHSLLGNLKTKDLVEGLRKARVQPVPHHISPDPMVHL</sequence>
<feature type="transmembrane region" description="Helical" evidence="1">
    <location>
        <begin position="86"/>
        <end position="104"/>
    </location>
</feature>
<proteinExistence type="predicted"/>
<organism evidence="2 3">
    <name type="scientific">Nezara viridula</name>
    <name type="common">Southern green stink bug</name>
    <name type="synonym">Cimex viridulus</name>
    <dbReference type="NCBI Taxonomy" id="85310"/>
    <lineage>
        <taxon>Eukaryota</taxon>
        <taxon>Metazoa</taxon>
        <taxon>Ecdysozoa</taxon>
        <taxon>Arthropoda</taxon>
        <taxon>Hexapoda</taxon>
        <taxon>Insecta</taxon>
        <taxon>Pterygota</taxon>
        <taxon>Neoptera</taxon>
        <taxon>Paraneoptera</taxon>
        <taxon>Hemiptera</taxon>
        <taxon>Heteroptera</taxon>
        <taxon>Panheteroptera</taxon>
        <taxon>Pentatomomorpha</taxon>
        <taxon>Pentatomoidea</taxon>
        <taxon>Pentatomidae</taxon>
        <taxon>Pentatominae</taxon>
        <taxon>Nezara</taxon>
    </lineage>
</organism>
<feature type="transmembrane region" description="Helical" evidence="1">
    <location>
        <begin position="20"/>
        <end position="42"/>
    </location>
</feature>
<reference evidence="2" key="1">
    <citation type="submission" date="2022-01" db="EMBL/GenBank/DDBJ databases">
        <authorList>
            <person name="King R."/>
        </authorList>
    </citation>
    <scope>NUCLEOTIDE SEQUENCE</scope>
</reference>
<gene>
    <name evidence="2" type="ORF">NEZAVI_LOCUS12556</name>
</gene>
<name>A0A9P0HL90_NEZVI</name>
<keyword evidence="1" id="KW-0812">Transmembrane</keyword>
<evidence type="ECO:0000313" key="3">
    <source>
        <dbReference type="Proteomes" id="UP001152798"/>
    </source>
</evidence>
<evidence type="ECO:0000256" key="1">
    <source>
        <dbReference type="SAM" id="Phobius"/>
    </source>
</evidence>